<feature type="domain" description="EGF-like" evidence="5">
    <location>
        <begin position="89"/>
        <end position="133"/>
    </location>
</feature>
<dbReference type="STRING" id="105231.A0A1Y1I3G0"/>
<feature type="chain" id="PRO_5012237246" description="EGF-like domain-containing protein" evidence="4">
    <location>
        <begin position="37"/>
        <end position="338"/>
    </location>
</feature>
<comment type="caution">
    <text evidence="1">Lacks conserved residue(s) required for the propagation of feature annotation.</text>
</comment>
<dbReference type="InterPro" id="IPR051830">
    <property type="entry name" value="NOTCH_homolog"/>
</dbReference>
<feature type="compositionally biased region" description="Low complexity" evidence="2">
    <location>
        <begin position="148"/>
        <end position="182"/>
    </location>
</feature>
<dbReference type="Proteomes" id="UP000054558">
    <property type="component" value="Unassembled WGS sequence"/>
</dbReference>
<evidence type="ECO:0000259" key="5">
    <source>
        <dbReference type="PROSITE" id="PS50026"/>
    </source>
</evidence>
<feature type="transmembrane region" description="Helical" evidence="3">
    <location>
        <begin position="279"/>
        <end position="303"/>
    </location>
</feature>
<dbReference type="SMART" id="SM00181">
    <property type="entry name" value="EGF"/>
    <property type="match status" value="3"/>
</dbReference>
<dbReference type="OrthoDB" id="430340at2759"/>
<evidence type="ECO:0000256" key="2">
    <source>
        <dbReference type="SAM" id="MobiDB-lite"/>
    </source>
</evidence>
<evidence type="ECO:0000256" key="1">
    <source>
        <dbReference type="PROSITE-ProRule" id="PRU00076"/>
    </source>
</evidence>
<feature type="disulfide bond" evidence="1">
    <location>
        <begin position="226"/>
        <end position="235"/>
    </location>
</feature>
<evidence type="ECO:0000313" key="7">
    <source>
        <dbReference type="Proteomes" id="UP000054558"/>
    </source>
</evidence>
<dbReference type="PROSITE" id="PS01186">
    <property type="entry name" value="EGF_2"/>
    <property type="match status" value="2"/>
</dbReference>
<dbReference type="PANTHER" id="PTHR24033:SF151">
    <property type="entry name" value="NOTCH 2"/>
    <property type="match status" value="1"/>
</dbReference>
<keyword evidence="4" id="KW-0732">Signal</keyword>
<keyword evidence="1" id="KW-0245">EGF-like domain</keyword>
<feature type="disulfide bond" evidence="1">
    <location>
        <begin position="70"/>
        <end position="79"/>
    </location>
</feature>
<reference evidence="6 7" key="1">
    <citation type="journal article" date="2014" name="Nat. Commun.">
        <title>Klebsormidium flaccidum genome reveals primary factors for plant terrestrial adaptation.</title>
        <authorList>
            <person name="Hori K."/>
            <person name="Maruyama F."/>
            <person name="Fujisawa T."/>
            <person name="Togashi T."/>
            <person name="Yamamoto N."/>
            <person name="Seo M."/>
            <person name="Sato S."/>
            <person name="Yamada T."/>
            <person name="Mori H."/>
            <person name="Tajima N."/>
            <person name="Moriyama T."/>
            <person name="Ikeuchi M."/>
            <person name="Watanabe M."/>
            <person name="Wada H."/>
            <person name="Kobayashi K."/>
            <person name="Saito M."/>
            <person name="Masuda T."/>
            <person name="Sasaki-Sekimoto Y."/>
            <person name="Mashiguchi K."/>
            <person name="Awai K."/>
            <person name="Shimojima M."/>
            <person name="Masuda S."/>
            <person name="Iwai M."/>
            <person name="Nobusawa T."/>
            <person name="Narise T."/>
            <person name="Kondo S."/>
            <person name="Saito H."/>
            <person name="Sato R."/>
            <person name="Murakawa M."/>
            <person name="Ihara Y."/>
            <person name="Oshima-Yamada Y."/>
            <person name="Ohtaka K."/>
            <person name="Satoh M."/>
            <person name="Sonobe K."/>
            <person name="Ishii M."/>
            <person name="Ohtani R."/>
            <person name="Kanamori-Sato M."/>
            <person name="Honoki R."/>
            <person name="Miyazaki D."/>
            <person name="Mochizuki H."/>
            <person name="Umetsu J."/>
            <person name="Higashi K."/>
            <person name="Shibata D."/>
            <person name="Kamiya Y."/>
            <person name="Sato N."/>
            <person name="Nakamura Y."/>
            <person name="Tabata S."/>
            <person name="Ida S."/>
            <person name="Kurokawa K."/>
            <person name="Ohta H."/>
        </authorList>
    </citation>
    <scope>NUCLEOTIDE SEQUENCE [LARGE SCALE GENOMIC DNA]</scope>
    <source>
        <strain evidence="6 7">NIES-2285</strain>
    </source>
</reference>
<evidence type="ECO:0000256" key="3">
    <source>
        <dbReference type="SAM" id="Phobius"/>
    </source>
</evidence>
<sequence>MDRSSWQCRQNKQLGWRPAGLLILVTLSSLLNPATAQSTPCGPSLNCVNGALCNETPESATGGVAYLCACLNGFSGPNCETKVTASGTGSTTCGPNLLCLNGGVCNETPGAEAGGGGAYLCACPNGFNGQDCGTPCGGVSQAPCSPASTASSSGPTAAPLPTTSTPTSAPVTPSPVTTQPASNPVVNPGPVPTATQACGPSLVCQHGGVCNQTPGAQEGDTGFCACLDGFTGLDCSVDSTGQNRGSTTTQATNGVAPVITPTATSSIRRASSGGGGVKVWVIVVAVVAALAGVVLVGAVLLLVRRRRSAGGALAYQRRDSAHAQMSSLERRGDFAADV</sequence>
<feature type="disulfide bond" evidence="1">
    <location>
        <begin position="123"/>
        <end position="132"/>
    </location>
</feature>
<dbReference type="CDD" id="cd00054">
    <property type="entry name" value="EGF_CA"/>
    <property type="match status" value="1"/>
</dbReference>
<dbReference type="EMBL" id="DF237140">
    <property type="protein sequence ID" value="GAQ84492.1"/>
    <property type="molecule type" value="Genomic_DNA"/>
</dbReference>
<dbReference type="SUPFAM" id="SSF57196">
    <property type="entry name" value="EGF/Laminin"/>
    <property type="match status" value="2"/>
</dbReference>
<evidence type="ECO:0000313" key="6">
    <source>
        <dbReference type="EMBL" id="GAQ84492.1"/>
    </source>
</evidence>
<gene>
    <name evidence="6" type="ORF">KFL_001910110</name>
</gene>
<organism evidence="6 7">
    <name type="scientific">Klebsormidium nitens</name>
    <name type="common">Green alga</name>
    <name type="synonym">Ulothrix nitens</name>
    <dbReference type="NCBI Taxonomy" id="105231"/>
    <lineage>
        <taxon>Eukaryota</taxon>
        <taxon>Viridiplantae</taxon>
        <taxon>Streptophyta</taxon>
        <taxon>Klebsormidiophyceae</taxon>
        <taxon>Klebsormidiales</taxon>
        <taxon>Klebsormidiaceae</taxon>
        <taxon>Klebsormidium</taxon>
    </lineage>
</organism>
<keyword evidence="7" id="KW-1185">Reference proteome</keyword>
<keyword evidence="3" id="KW-0472">Membrane</keyword>
<feature type="domain" description="EGF-like" evidence="5">
    <location>
        <begin position="194"/>
        <end position="236"/>
    </location>
</feature>
<feature type="signal peptide" evidence="4">
    <location>
        <begin position="1"/>
        <end position="36"/>
    </location>
</feature>
<feature type="region of interest" description="Disordered" evidence="2">
    <location>
        <begin position="148"/>
        <end position="188"/>
    </location>
</feature>
<dbReference type="Gene3D" id="2.10.25.10">
    <property type="entry name" value="Laminin"/>
    <property type="match status" value="3"/>
</dbReference>
<accession>A0A1Y1I3G0</accession>
<protein>
    <recommendedName>
        <fullName evidence="5">EGF-like domain-containing protein</fullName>
    </recommendedName>
</protein>
<keyword evidence="3" id="KW-1133">Transmembrane helix</keyword>
<dbReference type="PANTHER" id="PTHR24033">
    <property type="entry name" value="EGF-LIKE DOMAIN-CONTAINING PROTEIN"/>
    <property type="match status" value="1"/>
</dbReference>
<dbReference type="OMA" id="SVPEPTW"/>
<dbReference type="PROSITE" id="PS00022">
    <property type="entry name" value="EGF_1"/>
    <property type="match status" value="3"/>
</dbReference>
<dbReference type="InterPro" id="IPR000742">
    <property type="entry name" value="EGF"/>
</dbReference>
<dbReference type="PROSITE" id="PS50026">
    <property type="entry name" value="EGF_3"/>
    <property type="match status" value="3"/>
</dbReference>
<keyword evidence="1" id="KW-1015">Disulfide bond</keyword>
<name>A0A1Y1I3G0_KLENI</name>
<proteinExistence type="predicted"/>
<evidence type="ECO:0000256" key="4">
    <source>
        <dbReference type="SAM" id="SignalP"/>
    </source>
</evidence>
<feature type="domain" description="EGF-like" evidence="5">
    <location>
        <begin position="37"/>
        <end position="80"/>
    </location>
</feature>
<dbReference type="AlphaFoldDB" id="A0A1Y1I3G0"/>
<keyword evidence="3" id="KW-0812">Transmembrane</keyword>